<name>A0A486RAA7_KLEPN</name>
<protein>
    <submittedName>
        <fullName evidence="1">Uncharacterized protein</fullName>
    </submittedName>
</protein>
<gene>
    <name evidence="1" type="ORF">SAMEA4873646_05393</name>
</gene>
<organism evidence="1">
    <name type="scientific">Klebsiella pneumoniae</name>
    <dbReference type="NCBI Taxonomy" id="573"/>
    <lineage>
        <taxon>Bacteria</taxon>
        <taxon>Pseudomonadati</taxon>
        <taxon>Pseudomonadota</taxon>
        <taxon>Gammaproteobacteria</taxon>
        <taxon>Enterobacterales</taxon>
        <taxon>Enterobacteriaceae</taxon>
        <taxon>Klebsiella/Raoultella group</taxon>
        <taxon>Klebsiella</taxon>
        <taxon>Klebsiella pneumoniae complex</taxon>
    </lineage>
</organism>
<reference evidence="1" key="1">
    <citation type="submission" date="2019-03" db="EMBL/GenBank/DDBJ databases">
        <authorList>
            <consortium name="Pathogen Informatics"/>
        </authorList>
    </citation>
    <scope>NUCLEOTIDE SEQUENCE</scope>
    <source>
        <strain evidence="1">5012STDY7626444</strain>
    </source>
</reference>
<dbReference type="RefSeq" id="WP_058688428.1">
    <property type="nucleotide sequence ID" value="NZ_JAGYCC010000023.1"/>
</dbReference>
<sequence length="85" mass="9958">MDEKWVIKHLIAVPVEDVMKPITGRVARVDYWWLEKDGCVYRAKSFGAYQCNRDRRIVETVYGKLIKESGFTARHIPVAYVEARQ</sequence>
<dbReference type="EMBL" id="CAAHCP010000048">
    <property type="protein sequence ID" value="VGL98548.1"/>
    <property type="molecule type" value="Genomic_DNA"/>
</dbReference>
<proteinExistence type="predicted"/>
<evidence type="ECO:0000313" key="1">
    <source>
        <dbReference type="EMBL" id="VGL98548.1"/>
    </source>
</evidence>
<dbReference type="AlphaFoldDB" id="A0A486RAA7"/>
<accession>A0A486RAA7</accession>